<evidence type="ECO:0000313" key="2">
    <source>
        <dbReference type="Proteomes" id="UP000199025"/>
    </source>
</evidence>
<keyword evidence="2" id="KW-1185">Reference proteome</keyword>
<accession>A0A1I3XIP3</accession>
<protein>
    <submittedName>
        <fullName evidence="1">Uncharacterized protein</fullName>
    </submittedName>
</protein>
<name>A0A1I3XIP3_9PSEU</name>
<organism evidence="1 2">
    <name type="scientific">Amycolatopsis sacchari</name>
    <dbReference type="NCBI Taxonomy" id="115433"/>
    <lineage>
        <taxon>Bacteria</taxon>
        <taxon>Bacillati</taxon>
        <taxon>Actinomycetota</taxon>
        <taxon>Actinomycetes</taxon>
        <taxon>Pseudonocardiales</taxon>
        <taxon>Pseudonocardiaceae</taxon>
        <taxon>Amycolatopsis</taxon>
    </lineage>
</organism>
<dbReference type="OrthoDB" id="3631260at2"/>
<reference evidence="1 2" key="1">
    <citation type="submission" date="2016-10" db="EMBL/GenBank/DDBJ databases">
        <authorList>
            <person name="de Groot N.N."/>
        </authorList>
    </citation>
    <scope>NUCLEOTIDE SEQUENCE [LARGE SCALE GENOMIC DNA]</scope>
    <source>
        <strain evidence="1 2">DSM 44468</strain>
    </source>
</reference>
<evidence type="ECO:0000313" key="1">
    <source>
        <dbReference type="EMBL" id="SFK19477.1"/>
    </source>
</evidence>
<gene>
    <name evidence="1" type="ORF">SAMN05421835_115132</name>
</gene>
<dbReference type="AlphaFoldDB" id="A0A1I3XIP3"/>
<dbReference type="STRING" id="115433.SAMN05421835_115132"/>
<dbReference type="Proteomes" id="UP000199025">
    <property type="component" value="Unassembled WGS sequence"/>
</dbReference>
<dbReference type="RefSeq" id="WP_091511491.1">
    <property type="nucleotide sequence ID" value="NZ_CBDQZW010000038.1"/>
</dbReference>
<proteinExistence type="predicted"/>
<dbReference type="EMBL" id="FORP01000015">
    <property type="protein sequence ID" value="SFK19477.1"/>
    <property type="molecule type" value="Genomic_DNA"/>
</dbReference>
<sequence>MSVQQDLASPPGSGDEYRRVFGWPVRLHDNGLELVTGSGIAAVVVPRALSDRVLAAVARQGCEGPAVCVPTKRGAVVVLLAEADMLAPSGDALPEGVRVLTAGTPVRLPSGQGHDLTHWLVAPDPRQRWLPSLNAVLASIRSVAPVRLPQP</sequence>